<proteinExistence type="predicted"/>
<feature type="domain" description="Phasin" evidence="1">
    <location>
        <begin position="36"/>
        <end position="73"/>
    </location>
</feature>
<dbReference type="InterPro" id="IPR018968">
    <property type="entry name" value="Phasin"/>
</dbReference>
<evidence type="ECO:0000313" key="3">
    <source>
        <dbReference type="Proteomes" id="UP000199415"/>
    </source>
</evidence>
<dbReference type="STRING" id="1082479.SAMN05216241_10728"/>
<dbReference type="EMBL" id="FNCE01000007">
    <property type="protein sequence ID" value="SDG23009.1"/>
    <property type="molecule type" value="Genomic_DNA"/>
</dbReference>
<gene>
    <name evidence="2" type="ORF">SAMN05216241_10728</name>
</gene>
<dbReference type="AlphaFoldDB" id="A0A1G7SKR7"/>
<protein>
    <recommendedName>
        <fullName evidence="1">Phasin domain-containing protein</fullName>
    </recommendedName>
</protein>
<dbReference type="Pfam" id="PF09361">
    <property type="entry name" value="Phasin_2"/>
    <property type="match status" value="1"/>
</dbReference>
<name>A0A1G7SKR7_9PROT</name>
<keyword evidence="3" id="KW-1185">Reference proteome</keyword>
<sequence>MSQTKGNPFFNGDVSALFDPRTYLNAVQVPGVDTDKLAESQRKNIDAVTEIQRTALAGAQQLVQRQMAMMRQMPQPQTAGPNGGGDLAAQTDAAKTFYETTVRNLRELAEVNASVQQKAFEVFNTRMSESFDELRDSMKVAA</sequence>
<reference evidence="2 3" key="1">
    <citation type="submission" date="2016-10" db="EMBL/GenBank/DDBJ databases">
        <authorList>
            <person name="de Groot N.N."/>
        </authorList>
    </citation>
    <scope>NUCLEOTIDE SEQUENCE [LARGE SCALE GENOMIC DNA]</scope>
    <source>
        <strain evidence="2 3">DSM 25584</strain>
    </source>
</reference>
<evidence type="ECO:0000313" key="2">
    <source>
        <dbReference type="EMBL" id="SDG23009.1"/>
    </source>
</evidence>
<evidence type="ECO:0000259" key="1">
    <source>
        <dbReference type="Pfam" id="PF09361"/>
    </source>
</evidence>
<dbReference type="RefSeq" id="WP_176758624.1">
    <property type="nucleotide sequence ID" value="NZ_FNCE01000007.1"/>
</dbReference>
<dbReference type="Proteomes" id="UP000199415">
    <property type="component" value="Unassembled WGS sequence"/>
</dbReference>
<organism evidence="2 3">
    <name type="scientific">Limimonas halophila</name>
    <dbReference type="NCBI Taxonomy" id="1082479"/>
    <lineage>
        <taxon>Bacteria</taxon>
        <taxon>Pseudomonadati</taxon>
        <taxon>Pseudomonadota</taxon>
        <taxon>Alphaproteobacteria</taxon>
        <taxon>Rhodospirillales</taxon>
        <taxon>Rhodovibrionaceae</taxon>
        <taxon>Limimonas</taxon>
    </lineage>
</organism>
<accession>A0A1G7SKR7</accession>